<dbReference type="InterPro" id="IPR000477">
    <property type="entry name" value="RT_dom"/>
</dbReference>
<protein>
    <recommendedName>
        <fullName evidence="1">Reverse transcriptase domain-containing protein</fullName>
    </recommendedName>
</protein>
<proteinExistence type="predicted"/>
<dbReference type="EMBL" id="BPVZ01000344">
    <property type="protein sequence ID" value="GKV50170.1"/>
    <property type="molecule type" value="Genomic_DNA"/>
</dbReference>
<name>A0AAV5MJU0_9ROSI</name>
<gene>
    <name evidence="2" type="ORF">SLEP1_g56883</name>
</gene>
<evidence type="ECO:0000313" key="2">
    <source>
        <dbReference type="EMBL" id="GKV50170.1"/>
    </source>
</evidence>
<dbReference type="Pfam" id="PF00078">
    <property type="entry name" value="RVT_1"/>
    <property type="match status" value="1"/>
</dbReference>
<organism evidence="2 3">
    <name type="scientific">Rubroshorea leprosula</name>
    <dbReference type="NCBI Taxonomy" id="152421"/>
    <lineage>
        <taxon>Eukaryota</taxon>
        <taxon>Viridiplantae</taxon>
        <taxon>Streptophyta</taxon>
        <taxon>Embryophyta</taxon>
        <taxon>Tracheophyta</taxon>
        <taxon>Spermatophyta</taxon>
        <taxon>Magnoliopsida</taxon>
        <taxon>eudicotyledons</taxon>
        <taxon>Gunneridae</taxon>
        <taxon>Pentapetalae</taxon>
        <taxon>rosids</taxon>
        <taxon>malvids</taxon>
        <taxon>Malvales</taxon>
        <taxon>Dipterocarpaceae</taxon>
        <taxon>Rubroshorea</taxon>
    </lineage>
</organism>
<feature type="domain" description="Reverse transcriptase" evidence="1">
    <location>
        <begin position="2"/>
        <end position="126"/>
    </location>
</feature>
<sequence>MPISLIGSLYKIVAKLLASRLRSVIADIIGEHQLAFIEGRHLCEGVVTANEIIDKAKRKKKKSFVFKVDFEKAFDKVNWNFLDYMMVRLGFNEIWRKWIMECLQTSLLSVLVNGSPSKQFPVSRGLK</sequence>
<dbReference type="PANTHER" id="PTHR31635:SF196">
    <property type="entry name" value="REVERSE TRANSCRIPTASE DOMAIN-CONTAINING PROTEIN-RELATED"/>
    <property type="match status" value="1"/>
</dbReference>
<evidence type="ECO:0000313" key="3">
    <source>
        <dbReference type="Proteomes" id="UP001054252"/>
    </source>
</evidence>
<dbReference type="PANTHER" id="PTHR31635">
    <property type="entry name" value="REVERSE TRANSCRIPTASE DOMAIN-CONTAINING PROTEIN-RELATED"/>
    <property type="match status" value="1"/>
</dbReference>
<comment type="caution">
    <text evidence="2">The sequence shown here is derived from an EMBL/GenBank/DDBJ whole genome shotgun (WGS) entry which is preliminary data.</text>
</comment>
<dbReference type="AlphaFoldDB" id="A0AAV5MJU0"/>
<accession>A0AAV5MJU0</accession>
<keyword evidence="3" id="KW-1185">Reference proteome</keyword>
<evidence type="ECO:0000259" key="1">
    <source>
        <dbReference type="Pfam" id="PF00078"/>
    </source>
</evidence>
<reference evidence="2 3" key="1">
    <citation type="journal article" date="2021" name="Commun. Biol.">
        <title>The genome of Shorea leprosula (Dipterocarpaceae) highlights the ecological relevance of drought in aseasonal tropical rainforests.</title>
        <authorList>
            <person name="Ng K.K.S."/>
            <person name="Kobayashi M.J."/>
            <person name="Fawcett J.A."/>
            <person name="Hatakeyama M."/>
            <person name="Paape T."/>
            <person name="Ng C.H."/>
            <person name="Ang C.C."/>
            <person name="Tnah L.H."/>
            <person name="Lee C.T."/>
            <person name="Nishiyama T."/>
            <person name="Sese J."/>
            <person name="O'Brien M.J."/>
            <person name="Copetti D."/>
            <person name="Mohd Noor M.I."/>
            <person name="Ong R.C."/>
            <person name="Putra M."/>
            <person name="Sireger I.Z."/>
            <person name="Indrioko S."/>
            <person name="Kosugi Y."/>
            <person name="Izuno A."/>
            <person name="Isagi Y."/>
            <person name="Lee S.L."/>
            <person name="Shimizu K.K."/>
        </authorList>
    </citation>
    <scope>NUCLEOTIDE SEQUENCE [LARGE SCALE GENOMIC DNA]</scope>
    <source>
        <strain evidence="2">214</strain>
    </source>
</reference>
<dbReference type="Proteomes" id="UP001054252">
    <property type="component" value="Unassembled WGS sequence"/>
</dbReference>